<feature type="transmembrane region" description="Helical" evidence="13">
    <location>
        <begin position="56"/>
        <end position="77"/>
    </location>
</feature>
<evidence type="ECO:0000256" key="12">
    <source>
        <dbReference type="ARBA" id="ARBA00031636"/>
    </source>
</evidence>
<accession>A0A413Z795</accession>
<keyword evidence="5" id="KW-0813">Transport</keyword>
<sequence>MMNENKMETMPVNKLLITMAAPMVLSMLIGALYNVVDSLFVSHYGENALSAVSLAFPIQNIIIATGTGIGVGINALLSRFLGEKKQKKVNQTALHGIILGIGFYILVLLFGIFCVKGFYMVQTNDTEIISMGVDYLTVICVFGYFGLPEMGTKGAAIATVVGQIIAMLLGLYFNLTKNTDVQFNFKSIELESYYFKGICTVGIPTIIMQSMSSIMCFGINKLLLNFSTTSTAVFGAYFKLQTFVYMATFGLNNALIPIVAFNLGAKHADRIKKVIRLSGAYSALIGLVGLIIMEMLPVQLISAFAPSEEMFSLGVTALRILGFSFVFGGVSVMTCYALQGFSRGISSLIISALRQVIILLPLASILGKAIGINGIWWSFLISETVTVTRNVRHRFQSSNPQK</sequence>
<dbReference type="EMBL" id="QSHO01000006">
    <property type="protein sequence ID" value="RHC17372.1"/>
    <property type="molecule type" value="Genomic_DNA"/>
</dbReference>
<keyword evidence="10" id="KW-0406">Ion transport</keyword>
<evidence type="ECO:0000256" key="4">
    <source>
        <dbReference type="ARBA" id="ARBA00020268"/>
    </source>
</evidence>
<dbReference type="Proteomes" id="UP000283513">
    <property type="component" value="Unassembled WGS sequence"/>
</dbReference>
<reference evidence="14 15" key="1">
    <citation type="submission" date="2018-08" db="EMBL/GenBank/DDBJ databases">
        <title>A genome reference for cultivated species of the human gut microbiota.</title>
        <authorList>
            <person name="Zou Y."/>
            <person name="Xue W."/>
            <person name="Luo G."/>
        </authorList>
    </citation>
    <scope>NUCLEOTIDE SEQUENCE [LARGE SCALE GENOMIC DNA]</scope>
    <source>
        <strain evidence="14 15">AM37-1AC</strain>
    </source>
</reference>
<keyword evidence="9 13" id="KW-1133">Transmembrane helix</keyword>
<dbReference type="GO" id="GO:0015297">
    <property type="term" value="F:antiporter activity"/>
    <property type="evidence" value="ECO:0007669"/>
    <property type="project" value="UniProtKB-KW"/>
</dbReference>
<dbReference type="InterPro" id="IPR050222">
    <property type="entry name" value="MATE_MdtK"/>
</dbReference>
<feature type="transmembrane region" description="Helical" evidence="13">
    <location>
        <begin position="316"/>
        <end position="338"/>
    </location>
</feature>
<dbReference type="OrthoDB" id="9811110at2"/>
<comment type="subcellular location">
    <subcellularLocation>
        <location evidence="2">Cell membrane</location>
        <topology evidence="2">Multi-pass membrane protein</topology>
    </subcellularLocation>
</comment>
<evidence type="ECO:0000256" key="13">
    <source>
        <dbReference type="SAM" id="Phobius"/>
    </source>
</evidence>
<evidence type="ECO:0000256" key="11">
    <source>
        <dbReference type="ARBA" id="ARBA00023136"/>
    </source>
</evidence>
<dbReference type="GO" id="GO:0042910">
    <property type="term" value="F:xenobiotic transmembrane transporter activity"/>
    <property type="evidence" value="ECO:0007669"/>
    <property type="project" value="InterPro"/>
</dbReference>
<comment type="caution">
    <text evidence="14">The sequence shown here is derived from an EMBL/GenBank/DDBJ whole genome shotgun (WGS) entry which is preliminary data.</text>
</comment>
<evidence type="ECO:0000256" key="2">
    <source>
        <dbReference type="ARBA" id="ARBA00004651"/>
    </source>
</evidence>
<organism evidence="14 15">
    <name type="scientific">Roseburia intestinalis</name>
    <dbReference type="NCBI Taxonomy" id="166486"/>
    <lineage>
        <taxon>Bacteria</taxon>
        <taxon>Bacillati</taxon>
        <taxon>Bacillota</taxon>
        <taxon>Clostridia</taxon>
        <taxon>Lachnospirales</taxon>
        <taxon>Lachnospiraceae</taxon>
        <taxon>Roseburia</taxon>
    </lineage>
</organism>
<evidence type="ECO:0000313" key="15">
    <source>
        <dbReference type="Proteomes" id="UP000283513"/>
    </source>
</evidence>
<evidence type="ECO:0000256" key="3">
    <source>
        <dbReference type="ARBA" id="ARBA00010199"/>
    </source>
</evidence>
<keyword evidence="8 13" id="KW-0812">Transmembrane</keyword>
<comment type="function">
    <text evidence="1">Multidrug efflux pump.</text>
</comment>
<dbReference type="GO" id="GO:0006811">
    <property type="term" value="P:monoatomic ion transport"/>
    <property type="evidence" value="ECO:0007669"/>
    <property type="project" value="UniProtKB-KW"/>
</dbReference>
<gene>
    <name evidence="14" type="ORF">DW856_07730</name>
</gene>
<dbReference type="Pfam" id="PF01554">
    <property type="entry name" value="MatE"/>
    <property type="match status" value="2"/>
</dbReference>
<dbReference type="InterPro" id="IPR048279">
    <property type="entry name" value="MdtK-like"/>
</dbReference>
<name>A0A413Z795_9FIRM</name>
<feature type="transmembrane region" description="Helical" evidence="13">
    <location>
        <begin position="154"/>
        <end position="173"/>
    </location>
</feature>
<evidence type="ECO:0000256" key="1">
    <source>
        <dbReference type="ARBA" id="ARBA00003408"/>
    </source>
</evidence>
<feature type="transmembrane region" description="Helical" evidence="13">
    <location>
        <begin position="277"/>
        <end position="296"/>
    </location>
</feature>
<keyword evidence="6" id="KW-0050">Antiport</keyword>
<comment type="similarity">
    <text evidence="3">Belongs to the multi antimicrobial extrusion (MATE) (TC 2.A.66.1) family.</text>
</comment>
<evidence type="ECO:0000256" key="10">
    <source>
        <dbReference type="ARBA" id="ARBA00023065"/>
    </source>
</evidence>
<dbReference type="GO" id="GO:0005886">
    <property type="term" value="C:plasma membrane"/>
    <property type="evidence" value="ECO:0007669"/>
    <property type="project" value="UniProtKB-SubCell"/>
</dbReference>
<feature type="transmembrane region" description="Helical" evidence="13">
    <location>
        <begin position="193"/>
        <end position="210"/>
    </location>
</feature>
<evidence type="ECO:0000313" key="14">
    <source>
        <dbReference type="EMBL" id="RHC17372.1"/>
    </source>
</evidence>
<feature type="transmembrane region" description="Helical" evidence="13">
    <location>
        <begin position="12"/>
        <end position="36"/>
    </location>
</feature>
<feature type="transmembrane region" description="Helical" evidence="13">
    <location>
        <begin position="358"/>
        <end position="379"/>
    </location>
</feature>
<evidence type="ECO:0000256" key="8">
    <source>
        <dbReference type="ARBA" id="ARBA00022692"/>
    </source>
</evidence>
<dbReference type="PANTHER" id="PTHR43298:SF2">
    <property type="entry name" value="FMN_FAD EXPORTER YEEO-RELATED"/>
    <property type="match status" value="1"/>
</dbReference>
<evidence type="ECO:0000256" key="6">
    <source>
        <dbReference type="ARBA" id="ARBA00022449"/>
    </source>
</evidence>
<dbReference type="PANTHER" id="PTHR43298">
    <property type="entry name" value="MULTIDRUG RESISTANCE PROTEIN NORM-RELATED"/>
    <property type="match status" value="1"/>
</dbReference>
<protein>
    <recommendedName>
        <fullName evidence="4">Probable multidrug resistance protein NorM</fullName>
    </recommendedName>
    <alternativeName>
        <fullName evidence="12">Multidrug-efflux transporter</fullName>
    </alternativeName>
</protein>
<feature type="transmembrane region" description="Helical" evidence="13">
    <location>
        <begin position="97"/>
        <end position="122"/>
    </location>
</feature>
<dbReference type="InterPro" id="IPR002528">
    <property type="entry name" value="MATE_fam"/>
</dbReference>
<dbReference type="AlphaFoldDB" id="A0A413Z795"/>
<dbReference type="RefSeq" id="WP_055194683.1">
    <property type="nucleotide sequence ID" value="NZ_CABIYH010000016.1"/>
</dbReference>
<keyword evidence="7" id="KW-1003">Cell membrane</keyword>
<evidence type="ECO:0000256" key="7">
    <source>
        <dbReference type="ARBA" id="ARBA00022475"/>
    </source>
</evidence>
<proteinExistence type="inferred from homology"/>
<dbReference type="PIRSF" id="PIRSF006603">
    <property type="entry name" value="DinF"/>
    <property type="match status" value="1"/>
</dbReference>
<evidence type="ECO:0000256" key="9">
    <source>
        <dbReference type="ARBA" id="ARBA00022989"/>
    </source>
</evidence>
<feature type="transmembrane region" description="Helical" evidence="13">
    <location>
        <begin position="244"/>
        <end position="265"/>
    </location>
</feature>
<evidence type="ECO:0000256" key="5">
    <source>
        <dbReference type="ARBA" id="ARBA00022448"/>
    </source>
</evidence>
<keyword evidence="11 13" id="KW-0472">Membrane</keyword>